<sequence length="1021" mass="119754">MKPSPKGHSFELPPSIDIRLIDEIVLHSGPNSTTFLDIFRAYNRVLVDHGLDPSDDVVYYRFILKVGEIPGTDWQDRWSKWKSTSRLPHLQNRSNHMNGGSLLSSSSSSPHTHTPDYRLLNQFDRLEIGRQGEEYGSQEQEEEEDGEEESRSDDRSQTAFTVDTDPRTVSAVGWEPTRGTSTVRSLSPPQRTSTPLARQRHNRNSSQTPLASRGERRPTRPRSSMDSAIPPRPYPQLQVRAPIPRHLSPAIPQILYSPVQIEPPPIEMYNDQLPAPQKTTQYTTGPDTPDILPPPQSNVGRVSLMRAAKDAAIEAELRKEDEMREQAERFYSLGLMGRCWDVWKRGRDWVKTTEHQIDRARAFLLLGSSFSTWKKSVRMNESLSILASELASRSAQARSLSIWLLKLEHHQDLYERVAKDENKRTIARVWFGWKASCEARRRKRWEISLGEREGRFKSWAETNALRRSFEKWKIVRSKGLAVDHYDARLIAESFAAWRHLTLKVQDLRSLWEGWEADTKILVVGRAWDTWKMKLARRQTEDIVGERRDQRLLKGILRTWKTACDENVLQREFRRKTLSQFGFTIMKARMSQINYNSQILAQIVAEKKENVIRNALRLWALETRGRIVRASRESNLVSSVFWKWKDQTDYITQDLDNIGTVFVNTLARRKLHSTLTTWSNQFYLLQANQAKADEHFLRTTLSSCLQTWRDRLKRHRQQERAAARAYQIILKRRAWYIWKFKSRKRAQDDWIDAQERKVVRTAFEAWSLACRRSKSLNALEDVFTDNTNRRLTNRTIEVWRSRLFMQRNEEQIQVKAYNQKIVSRAFAQWVSGCLKHLDQQMLMECHRTVKAQETLRKVLKHWRRAAKESVYDKIEEAERLERIRIRTLTNAWVSWRDKHIEYQLKPIEAQVALISDRNTLDAALFRWESVAHVAAAIHFYKSHTKQRAMNRLRERLPVFRDKNRAAVVERKRIIGVIFETWQMKTRRKIAARPPPRLRGIARARPRLSTSFADQPRRSRGEI</sequence>
<feature type="compositionally biased region" description="Polar residues" evidence="1">
    <location>
        <begin position="178"/>
        <end position="196"/>
    </location>
</feature>
<dbReference type="InterPro" id="IPR052270">
    <property type="entry name" value="CACF_protein"/>
</dbReference>
<accession>A0A0F7SFP1</accession>
<feature type="region of interest" description="Disordered" evidence="1">
    <location>
        <begin position="991"/>
        <end position="1021"/>
    </location>
</feature>
<feature type="region of interest" description="Disordered" evidence="1">
    <location>
        <begin position="132"/>
        <end position="236"/>
    </location>
</feature>
<feature type="domain" description="Sfi1 spindle body" evidence="2">
    <location>
        <begin position="753"/>
        <end position="984"/>
    </location>
</feature>
<protein>
    <submittedName>
        <fullName evidence="3">Sfi1 spindle body</fullName>
    </submittedName>
</protein>
<feature type="compositionally biased region" description="Polar residues" evidence="1">
    <location>
        <begin position="89"/>
        <end position="98"/>
    </location>
</feature>
<dbReference type="GO" id="GO:0019902">
    <property type="term" value="F:phosphatase binding"/>
    <property type="evidence" value="ECO:0007669"/>
    <property type="project" value="TreeGrafter"/>
</dbReference>
<dbReference type="EMBL" id="LN483249">
    <property type="protein sequence ID" value="CDZ97651.1"/>
    <property type="molecule type" value="Genomic_DNA"/>
</dbReference>
<evidence type="ECO:0000313" key="3">
    <source>
        <dbReference type="EMBL" id="CDZ97651.1"/>
    </source>
</evidence>
<evidence type="ECO:0000259" key="2">
    <source>
        <dbReference type="Pfam" id="PF08457"/>
    </source>
</evidence>
<dbReference type="AlphaFoldDB" id="A0A0F7SFP1"/>
<feature type="compositionally biased region" description="Acidic residues" evidence="1">
    <location>
        <begin position="139"/>
        <end position="151"/>
    </location>
</feature>
<name>A0A0F7SFP1_PHARH</name>
<proteinExistence type="predicted"/>
<evidence type="ECO:0000256" key="1">
    <source>
        <dbReference type="SAM" id="MobiDB-lite"/>
    </source>
</evidence>
<feature type="region of interest" description="Disordered" evidence="1">
    <location>
        <begin position="89"/>
        <end position="116"/>
    </location>
</feature>
<dbReference type="PANTHER" id="PTHR22028:SF9">
    <property type="entry name" value="SFI1 SPINDLE BODY DOMAIN-CONTAINING PROTEIN"/>
    <property type="match status" value="1"/>
</dbReference>
<dbReference type="PANTHER" id="PTHR22028">
    <property type="entry name" value="SFI1 SPINDLE BODY DOMAIN-CONTAINING PROTEIN-RELATED"/>
    <property type="match status" value="1"/>
</dbReference>
<feature type="domain" description="Sfi1 spindle body" evidence="2">
    <location>
        <begin position="457"/>
        <end position="745"/>
    </location>
</feature>
<dbReference type="Pfam" id="PF08457">
    <property type="entry name" value="Sfi1"/>
    <property type="match status" value="2"/>
</dbReference>
<organism evidence="3">
    <name type="scientific">Phaffia rhodozyma</name>
    <name type="common">Yeast</name>
    <name type="synonym">Xanthophyllomyces dendrorhous</name>
    <dbReference type="NCBI Taxonomy" id="264483"/>
    <lineage>
        <taxon>Eukaryota</taxon>
        <taxon>Fungi</taxon>
        <taxon>Dikarya</taxon>
        <taxon>Basidiomycota</taxon>
        <taxon>Agaricomycotina</taxon>
        <taxon>Tremellomycetes</taxon>
        <taxon>Cystofilobasidiales</taxon>
        <taxon>Mrakiaceae</taxon>
        <taxon>Phaffia</taxon>
    </lineage>
</organism>
<reference evidence="3" key="1">
    <citation type="submission" date="2014-08" db="EMBL/GenBank/DDBJ databases">
        <authorList>
            <person name="Sharma Rahul"/>
            <person name="Thines Marco"/>
        </authorList>
    </citation>
    <scope>NUCLEOTIDE SEQUENCE</scope>
</reference>
<dbReference type="InterPro" id="IPR013665">
    <property type="entry name" value="Sfi1_dom"/>
</dbReference>